<dbReference type="Gene3D" id="3.40.50.720">
    <property type="entry name" value="NAD(P)-binding Rossmann-like Domain"/>
    <property type="match status" value="1"/>
</dbReference>
<dbReference type="AlphaFoldDB" id="A0A1Y2PCU2"/>
<organism evidence="2 3">
    <name type="scientific">Tenacibaculum holothuriorum</name>
    <dbReference type="NCBI Taxonomy" id="1635173"/>
    <lineage>
        <taxon>Bacteria</taxon>
        <taxon>Pseudomonadati</taxon>
        <taxon>Bacteroidota</taxon>
        <taxon>Flavobacteriia</taxon>
        <taxon>Flavobacteriales</taxon>
        <taxon>Flavobacteriaceae</taxon>
        <taxon>Tenacibaculum</taxon>
    </lineage>
</organism>
<dbReference type="FunCoup" id="A0A1Y2PCU2">
    <property type="interactions" value="23"/>
</dbReference>
<dbReference type="PANTHER" id="PTHR43162:SF1">
    <property type="entry name" value="PRESTALK A DIFFERENTIATION PROTEIN A"/>
    <property type="match status" value="1"/>
</dbReference>
<feature type="domain" description="NmrA-like" evidence="1">
    <location>
        <begin position="3"/>
        <end position="248"/>
    </location>
</feature>
<dbReference type="InParanoid" id="A0A1Y2PCU2"/>
<dbReference type="CDD" id="cd05269">
    <property type="entry name" value="TMR_SDR_a"/>
    <property type="match status" value="1"/>
</dbReference>
<dbReference type="InterPro" id="IPR008030">
    <property type="entry name" value="NmrA-like"/>
</dbReference>
<dbReference type="Pfam" id="PF05368">
    <property type="entry name" value="NmrA"/>
    <property type="match status" value="1"/>
</dbReference>
<reference evidence="2 3" key="1">
    <citation type="submission" date="2015-03" db="EMBL/GenBank/DDBJ databases">
        <title>Genome sequence of Tenacibaculum sp. S2-2, isolated from intestinal microbiota of sea cucumber, Apostichopus japonicas.</title>
        <authorList>
            <person name="Shao Z."/>
            <person name="Wang L."/>
            <person name="Li X."/>
        </authorList>
    </citation>
    <scope>NUCLEOTIDE SEQUENCE [LARGE SCALE GENOMIC DNA]</scope>
    <source>
        <strain evidence="2 3">S2-2</strain>
    </source>
</reference>
<dbReference type="Gene3D" id="3.90.25.10">
    <property type="entry name" value="UDP-galactose 4-epimerase, domain 1"/>
    <property type="match status" value="1"/>
</dbReference>
<dbReference type="STRING" id="1635173.WH52_05840"/>
<dbReference type="EMBL" id="LAPZ01000003">
    <property type="protein sequence ID" value="OSY88293.1"/>
    <property type="molecule type" value="Genomic_DNA"/>
</dbReference>
<dbReference type="PANTHER" id="PTHR43162">
    <property type="match status" value="1"/>
</dbReference>
<dbReference type="RefSeq" id="WP_086030013.1">
    <property type="nucleotide sequence ID" value="NZ_LAPZ01000003.1"/>
</dbReference>
<dbReference type="InterPro" id="IPR036291">
    <property type="entry name" value="NAD(P)-bd_dom_sf"/>
</dbReference>
<accession>A0A1Y2PCU2</accession>
<sequence>MENIIVLGATGNIGLAVVQQLANKSVNVFAGIRNEKDIEKVEQFGAKAVQVDFTNQEDLDKALEGKDRVFLVTPLMQNPEFVTQLVINAAKKNTVKHIVRSTALGAGSNGQIQMARWAGTSEDLLKDSGLKYTFVRPNNFLQNFINFHSQTIKEHSGFYAPNGTAKVGMVDVHDIAEVAAIALTTDKHYNKAYDLSGLALTNDAYANIISEVIGKQVSYIDAPEDKARESMLGNGMPEWLINAMMELNYIMKQGWTAEYTEDFKTVTGREYTSAKTFFKKHKAYFM</sequence>
<evidence type="ECO:0000313" key="2">
    <source>
        <dbReference type="EMBL" id="OSY88293.1"/>
    </source>
</evidence>
<proteinExistence type="predicted"/>
<protein>
    <recommendedName>
        <fullName evidence="1">NmrA-like domain-containing protein</fullName>
    </recommendedName>
</protein>
<gene>
    <name evidence="2" type="ORF">WH52_05840</name>
</gene>
<dbReference type="OrthoDB" id="2149806at2"/>
<keyword evidence="3" id="KW-1185">Reference proteome</keyword>
<evidence type="ECO:0000259" key="1">
    <source>
        <dbReference type="Pfam" id="PF05368"/>
    </source>
</evidence>
<comment type="caution">
    <text evidence="2">The sequence shown here is derived from an EMBL/GenBank/DDBJ whole genome shotgun (WGS) entry which is preliminary data.</text>
</comment>
<name>A0A1Y2PCU2_9FLAO</name>
<evidence type="ECO:0000313" key="3">
    <source>
        <dbReference type="Proteomes" id="UP000194221"/>
    </source>
</evidence>
<dbReference type="Proteomes" id="UP000194221">
    <property type="component" value="Unassembled WGS sequence"/>
</dbReference>
<dbReference type="InterPro" id="IPR051604">
    <property type="entry name" value="Ergot_Alk_Oxidoreductase"/>
</dbReference>
<dbReference type="SUPFAM" id="SSF51735">
    <property type="entry name" value="NAD(P)-binding Rossmann-fold domains"/>
    <property type="match status" value="1"/>
</dbReference>